<keyword evidence="2" id="KW-1185">Reference proteome</keyword>
<sequence length="93" mass="10305">MDVQTTLKRNPELLAVDMDGETVMMDMESGNYFGVNSVGSHIWEALEDENHVAAIIETVNSQFEVGTEDTVQDDVLAFLSDMVEQKLVEVVSP</sequence>
<accession>A0A317C1S3</accession>
<reference evidence="1 2" key="1">
    <citation type="submission" date="2018-05" db="EMBL/GenBank/DDBJ databases">
        <title>Leucothrix arctica sp. nov., isolated from Arctic seawater.</title>
        <authorList>
            <person name="Choi A."/>
            <person name="Baek K."/>
        </authorList>
    </citation>
    <scope>NUCLEOTIDE SEQUENCE [LARGE SCALE GENOMIC DNA]</scope>
    <source>
        <strain evidence="1 2">JCM 18388</strain>
    </source>
</reference>
<dbReference type="EMBL" id="QGKM01000082">
    <property type="protein sequence ID" value="PWQ92596.1"/>
    <property type="molecule type" value="Genomic_DNA"/>
</dbReference>
<dbReference type="InterPro" id="IPR008792">
    <property type="entry name" value="PQQD"/>
</dbReference>
<organism evidence="1 2">
    <name type="scientific">Leucothrix pacifica</name>
    <dbReference type="NCBI Taxonomy" id="1247513"/>
    <lineage>
        <taxon>Bacteria</taxon>
        <taxon>Pseudomonadati</taxon>
        <taxon>Pseudomonadota</taxon>
        <taxon>Gammaproteobacteria</taxon>
        <taxon>Thiotrichales</taxon>
        <taxon>Thiotrichaceae</taxon>
        <taxon>Leucothrix</taxon>
    </lineage>
</organism>
<evidence type="ECO:0000313" key="1">
    <source>
        <dbReference type="EMBL" id="PWQ92596.1"/>
    </source>
</evidence>
<dbReference type="Proteomes" id="UP000245539">
    <property type="component" value="Unassembled WGS sequence"/>
</dbReference>
<dbReference type="OrthoDB" id="9800554at2"/>
<gene>
    <name evidence="1" type="ORF">DKW60_20330</name>
</gene>
<name>A0A317C1S3_9GAMM</name>
<evidence type="ECO:0000313" key="2">
    <source>
        <dbReference type="Proteomes" id="UP000245539"/>
    </source>
</evidence>
<comment type="caution">
    <text evidence="1">The sequence shown here is derived from an EMBL/GenBank/DDBJ whole genome shotgun (WGS) entry which is preliminary data.</text>
</comment>
<dbReference type="InterPro" id="IPR041881">
    <property type="entry name" value="PqqD_sf"/>
</dbReference>
<dbReference type="Pfam" id="PF05402">
    <property type="entry name" value="PqqD"/>
    <property type="match status" value="1"/>
</dbReference>
<dbReference type="RefSeq" id="WP_109839499.1">
    <property type="nucleotide sequence ID" value="NZ_QGKM01000082.1"/>
</dbReference>
<protein>
    <submittedName>
        <fullName evidence="1">PqqD family protein</fullName>
    </submittedName>
</protein>
<dbReference type="Gene3D" id="1.10.10.1150">
    <property type="entry name" value="Coenzyme PQQ synthesis protein D (PqqD)"/>
    <property type="match status" value="1"/>
</dbReference>
<dbReference type="AlphaFoldDB" id="A0A317C1S3"/>
<proteinExistence type="predicted"/>